<dbReference type="PANTHER" id="PTHR31307:SF45">
    <property type="entry name" value="OS09G0558200 PROTEIN"/>
    <property type="match status" value="1"/>
</dbReference>
<evidence type="ECO:0000259" key="2">
    <source>
        <dbReference type="PROSITE" id="PS50090"/>
    </source>
</evidence>
<dbReference type="Gene3D" id="1.10.10.60">
    <property type="entry name" value="Homeodomain-like"/>
    <property type="match status" value="1"/>
</dbReference>
<keyword evidence="4" id="KW-1185">Reference proteome</keyword>
<accession>W1PHW1</accession>
<dbReference type="InterPro" id="IPR044822">
    <property type="entry name" value="Myb_DNA-bind_4"/>
</dbReference>
<dbReference type="InterPro" id="IPR001005">
    <property type="entry name" value="SANT/Myb"/>
</dbReference>
<dbReference type="HOGENOM" id="CLU_042756_1_0_1"/>
<feature type="compositionally biased region" description="Basic and acidic residues" evidence="1">
    <location>
        <begin position="231"/>
        <end position="240"/>
    </location>
</feature>
<dbReference type="Gramene" id="ERN07191">
    <property type="protein sequence ID" value="ERN07191"/>
    <property type="gene ID" value="AMTR_s00019p00163540"/>
</dbReference>
<dbReference type="Pfam" id="PF13837">
    <property type="entry name" value="Myb_DNA-bind_4"/>
    <property type="match status" value="1"/>
</dbReference>
<evidence type="ECO:0000313" key="3">
    <source>
        <dbReference type="EMBL" id="ERN07191.1"/>
    </source>
</evidence>
<proteinExistence type="predicted"/>
<feature type="compositionally biased region" description="Polar residues" evidence="1">
    <location>
        <begin position="200"/>
        <end position="212"/>
    </location>
</feature>
<dbReference type="Proteomes" id="UP000017836">
    <property type="component" value="Unassembled WGS sequence"/>
</dbReference>
<name>W1PHW1_AMBTC</name>
<evidence type="ECO:0000256" key="1">
    <source>
        <dbReference type="SAM" id="MobiDB-lite"/>
    </source>
</evidence>
<dbReference type="OMA" id="GSPWQFY"/>
<dbReference type="eggNOG" id="KOG4282">
    <property type="taxonomic scope" value="Eukaryota"/>
</dbReference>
<feature type="region of interest" description="Disordered" evidence="1">
    <location>
        <begin position="1"/>
        <end position="25"/>
    </location>
</feature>
<feature type="region of interest" description="Disordered" evidence="1">
    <location>
        <begin position="317"/>
        <end position="341"/>
    </location>
</feature>
<sequence>MAALQGSHHLMVERSSGRAQAEFRPSDCVQLPQVEEISTVKTPERVKRDEWSEGGVTSLLDIYESKWLLRNRAKLKGSDWEDIARQVSMRNSGTKPSKTPNQCKNKIESMKKRYRAEIACNSLSGSSAWQFYNRMDGLLRGAYSSQVRINGDGAGEPVVTDLGLQALPKVELDNSEQELKRGTEMGRPQNQEVAEVEGQIQESNQEDGSNTLPDRKDSRNEDSDTSTPKSKLGDCGDGSRKGARYKRRKIRENESELAGSIRALADSILKIEHARVEMYKESERLRAEVEVKRSEMELKRTEVIAKTQLQIAKLLSKRIRNQSNKRMGPPPSGSGAEETMG</sequence>
<feature type="domain" description="Myb-like" evidence="2">
    <location>
        <begin position="43"/>
        <end position="111"/>
    </location>
</feature>
<feature type="compositionally biased region" description="Basic and acidic residues" evidence="1">
    <location>
        <begin position="213"/>
        <end position="222"/>
    </location>
</feature>
<dbReference type="AlphaFoldDB" id="W1PHW1"/>
<dbReference type="InterPro" id="IPR044823">
    <property type="entry name" value="ASIL1/2-like"/>
</dbReference>
<dbReference type="EMBL" id="KI393807">
    <property type="protein sequence ID" value="ERN07191.1"/>
    <property type="molecule type" value="Genomic_DNA"/>
</dbReference>
<dbReference type="PANTHER" id="PTHR31307">
    <property type="entry name" value="TRIHELIX TRANSCRIPTION FACTOR ASIL2"/>
    <property type="match status" value="1"/>
</dbReference>
<evidence type="ECO:0000313" key="4">
    <source>
        <dbReference type="Proteomes" id="UP000017836"/>
    </source>
</evidence>
<protein>
    <recommendedName>
        <fullName evidence="2">Myb-like domain-containing protein</fullName>
    </recommendedName>
</protein>
<dbReference type="CDD" id="cd00167">
    <property type="entry name" value="SANT"/>
    <property type="match status" value="1"/>
</dbReference>
<feature type="region of interest" description="Disordered" evidence="1">
    <location>
        <begin position="176"/>
        <end position="248"/>
    </location>
</feature>
<reference evidence="4" key="1">
    <citation type="journal article" date="2013" name="Science">
        <title>The Amborella genome and the evolution of flowering plants.</title>
        <authorList>
            <consortium name="Amborella Genome Project"/>
        </authorList>
    </citation>
    <scope>NUCLEOTIDE SEQUENCE [LARGE SCALE GENOMIC DNA]</scope>
</reference>
<gene>
    <name evidence="3" type="ORF">AMTR_s00019p00163540</name>
</gene>
<organism evidence="3 4">
    <name type="scientific">Amborella trichopoda</name>
    <dbReference type="NCBI Taxonomy" id="13333"/>
    <lineage>
        <taxon>Eukaryota</taxon>
        <taxon>Viridiplantae</taxon>
        <taxon>Streptophyta</taxon>
        <taxon>Embryophyta</taxon>
        <taxon>Tracheophyta</taxon>
        <taxon>Spermatophyta</taxon>
        <taxon>Magnoliopsida</taxon>
        <taxon>Amborellales</taxon>
        <taxon>Amborellaceae</taxon>
        <taxon>Amborella</taxon>
    </lineage>
</organism>
<dbReference type="PROSITE" id="PS50090">
    <property type="entry name" value="MYB_LIKE"/>
    <property type="match status" value="1"/>
</dbReference>